<organism evidence="6">
    <name type="scientific">Gongylonema pulchrum</name>
    <dbReference type="NCBI Taxonomy" id="637853"/>
    <lineage>
        <taxon>Eukaryota</taxon>
        <taxon>Metazoa</taxon>
        <taxon>Ecdysozoa</taxon>
        <taxon>Nematoda</taxon>
        <taxon>Chromadorea</taxon>
        <taxon>Rhabditida</taxon>
        <taxon>Spirurina</taxon>
        <taxon>Spiruromorpha</taxon>
        <taxon>Spiruroidea</taxon>
        <taxon>Gongylonematidae</taxon>
        <taxon>Gongylonema</taxon>
    </lineage>
</organism>
<dbReference type="OrthoDB" id="5864499at2759"/>
<gene>
    <name evidence="2" type="ORF">GPUH_LOCUS8345</name>
    <name evidence="3" type="ORF">GPUH_LOCUS9009</name>
</gene>
<reference evidence="5 6" key="1">
    <citation type="submission" date="2016-06" db="UniProtKB">
        <authorList>
            <consortium name="WormBaseParasite"/>
        </authorList>
    </citation>
    <scope>IDENTIFICATION</scope>
</reference>
<sequence>MNFLAKHFFEYQSFNNLPHAAVQLHKPLPSQAGADQSASWAPKSMMRAGKNQAAPGARANRNNADMKPGLHRFGRAAKHEFREWGDKHGGIDVPKHVSHNS</sequence>
<evidence type="ECO:0000256" key="1">
    <source>
        <dbReference type="SAM" id="MobiDB-lite"/>
    </source>
</evidence>
<protein>
    <submittedName>
        <fullName evidence="5 6">Myelin basic protein</fullName>
    </submittedName>
</protein>
<evidence type="ECO:0000313" key="2">
    <source>
        <dbReference type="EMBL" id="VDK61988.1"/>
    </source>
</evidence>
<dbReference type="EMBL" id="UYRT01024078">
    <property type="protein sequence ID" value="VDK61988.1"/>
    <property type="molecule type" value="Genomic_DNA"/>
</dbReference>
<evidence type="ECO:0000313" key="3">
    <source>
        <dbReference type="EMBL" id="VDK67120.1"/>
    </source>
</evidence>
<reference evidence="2 4" key="2">
    <citation type="submission" date="2018-11" db="EMBL/GenBank/DDBJ databases">
        <authorList>
            <consortium name="Pathogen Informatics"/>
        </authorList>
    </citation>
    <scope>NUCLEOTIDE SEQUENCE [LARGE SCALE GENOMIC DNA]</scope>
</reference>
<evidence type="ECO:0000313" key="4">
    <source>
        <dbReference type="Proteomes" id="UP000271098"/>
    </source>
</evidence>
<dbReference type="EMBL" id="UYRT01028073">
    <property type="protein sequence ID" value="VDK67120.1"/>
    <property type="molecule type" value="Genomic_DNA"/>
</dbReference>
<accession>A0A183DJX1</accession>
<keyword evidence="4" id="KW-1185">Reference proteome</keyword>
<dbReference type="WBParaSite" id="GPUH_0000902201-mRNA-1">
    <property type="protein sequence ID" value="GPUH_0000902201-mRNA-1"/>
    <property type="gene ID" value="GPUH_0000902201"/>
</dbReference>
<evidence type="ECO:0000313" key="6">
    <source>
        <dbReference type="WBParaSite" id="GPUH_0000902201-mRNA-1"/>
    </source>
</evidence>
<dbReference type="AlphaFoldDB" id="A0A183DJX1"/>
<name>A0A183DJX1_9BILA</name>
<proteinExistence type="predicted"/>
<feature type="region of interest" description="Disordered" evidence="1">
    <location>
        <begin position="29"/>
        <end position="69"/>
    </location>
</feature>
<dbReference type="Proteomes" id="UP000271098">
    <property type="component" value="Unassembled WGS sequence"/>
</dbReference>
<dbReference type="WBParaSite" id="GPUH_0000835501-mRNA-1">
    <property type="protein sequence ID" value="GPUH_0000835501-mRNA-1"/>
    <property type="gene ID" value="GPUH_0000835501"/>
</dbReference>
<evidence type="ECO:0000313" key="5">
    <source>
        <dbReference type="WBParaSite" id="GPUH_0000835501-mRNA-1"/>
    </source>
</evidence>
<feature type="compositionally biased region" description="Low complexity" evidence="1">
    <location>
        <begin position="51"/>
        <end position="63"/>
    </location>
</feature>